<dbReference type="SUPFAM" id="SSF81321">
    <property type="entry name" value="Family A G protein-coupled receptor-like"/>
    <property type="match status" value="1"/>
</dbReference>
<proteinExistence type="inferred from homology"/>
<dbReference type="PROSITE" id="PS50262">
    <property type="entry name" value="G_PROTEIN_RECEP_F1_2"/>
    <property type="match status" value="1"/>
</dbReference>
<keyword evidence="6 10" id="KW-0472">Membrane</keyword>
<dbReference type="Pfam" id="PF00001">
    <property type="entry name" value="7tm_1"/>
    <property type="match status" value="1"/>
</dbReference>
<feature type="transmembrane region" description="Helical" evidence="10">
    <location>
        <begin position="59"/>
        <end position="78"/>
    </location>
</feature>
<organism evidence="12">
    <name type="scientific">Darwinula stevensoni</name>
    <dbReference type="NCBI Taxonomy" id="69355"/>
    <lineage>
        <taxon>Eukaryota</taxon>
        <taxon>Metazoa</taxon>
        <taxon>Ecdysozoa</taxon>
        <taxon>Arthropoda</taxon>
        <taxon>Crustacea</taxon>
        <taxon>Oligostraca</taxon>
        <taxon>Ostracoda</taxon>
        <taxon>Podocopa</taxon>
        <taxon>Podocopida</taxon>
        <taxon>Darwinulocopina</taxon>
        <taxon>Darwinuloidea</taxon>
        <taxon>Darwinulidae</taxon>
        <taxon>Darwinula</taxon>
    </lineage>
</organism>
<sequence>MAVNTTRNPESRLLFTREELLYSAIYLTVVGILATVGNGLFLATILHRKRFRRDPHMQLLMNLAASDLLVSFLGYPFATISSYYGYWAFSDTLCQVYAFVSFATSLVYFQRYYVTYVTFLEKRLSGKLVWGFIVFVWVFSVIWPLPPLLGLWSRFVQGPFSISCSIDWHDTSFSAIIYIVATTIFCYLFSIVLVATLYTIVLRHVMRYHPTVIHSGGVPVRSSICCGNCLGLKPMELHLLKVKSVTK</sequence>
<keyword evidence="4 10" id="KW-1133">Transmembrane helix</keyword>
<evidence type="ECO:0000259" key="11">
    <source>
        <dbReference type="PROSITE" id="PS50262"/>
    </source>
</evidence>
<keyword evidence="9" id="KW-0844">Vision</keyword>
<keyword evidence="13" id="KW-1185">Reference proteome</keyword>
<evidence type="ECO:0000256" key="4">
    <source>
        <dbReference type="ARBA" id="ARBA00022989"/>
    </source>
</evidence>
<gene>
    <name evidence="12" type="ORF">DSTB1V02_LOCUS12688</name>
</gene>
<dbReference type="InterPro" id="IPR000276">
    <property type="entry name" value="GPCR_Rhodpsn"/>
</dbReference>
<dbReference type="GO" id="GO:0016020">
    <property type="term" value="C:membrane"/>
    <property type="evidence" value="ECO:0007669"/>
    <property type="project" value="UniProtKB-SubCell"/>
</dbReference>
<protein>
    <recommendedName>
        <fullName evidence="11">G-protein coupled receptors family 1 profile domain-containing protein</fullName>
    </recommendedName>
</protein>
<accession>A0A7R9AEV0</accession>
<name>A0A7R9AEV0_9CRUS</name>
<evidence type="ECO:0000256" key="10">
    <source>
        <dbReference type="SAM" id="Phobius"/>
    </source>
</evidence>
<feature type="transmembrane region" description="Helical" evidence="10">
    <location>
        <begin position="20"/>
        <end position="47"/>
    </location>
</feature>
<keyword evidence="8" id="KW-0807">Transducer</keyword>
<dbReference type="Gene3D" id="1.20.1070.10">
    <property type="entry name" value="Rhodopsin 7-helix transmembrane proteins"/>
    <property type="match status" value="1"/>
</dbReference>
<feature type="transmembrane region" description="Helical" evidence="10">
    <location>
        <begin position="84"/>
        <end position="108"/>
    </location>
</feature>
<dbReference type="AlphaFoldDB" id="A0A7R9AEV0"/>
<evidence type="ECO:0000256" key="7">
    <source>
        <dbReference type="ARBA" id="ARBA00023170"/>
    </source>
</evidence>
<evidence type="ECO:0000256" key="5">
    <source>
        <dbReference type="ARBA" id="ARBA00023040"/>
    </source>
</evidence>
<dbReference type="InterPro" id="IPR017452">
    <property type="entry name" value="GPCR_Rhodpsn_7TM"/>
</dbReference>
<feature type="transmembrane region" description="Helical" evidence="10">
    <location>
        <begin position="128"/>
        <end position="145"/>
    </location>
</feature>
<keyword evidence="7" id="KW-0675">Receptor</keyword>
<evidence type="ECO:0000313" key="12">
    <source>
        <dbReference type="EMBL" id="CAD7252937.1"/>
    </source>
</evidence>
<evidence type="ECO:0000256" key="9">
    <source>
        <dbReference type="ARBA" id="ARBA00023305"/>
    </source>
</evidence>
<comment type="subcellular location">
    <subcellularLocation>
        <location evidence="1">Membrane</location>
        <topology evidence="1">Multi-pass membrane protein</topology>
    </subcellularLocation>
</comment>
<dbReference type="GO" id="GO:0004930">
    <property type="term" value="F:G protein-coupled receptor activity"/>
    <property type="evidence" value="ECO:0007669"/>
    <property type="project" value="UniProtKB-KW"/>
</dbReference>
<comment type="similarity">
    <text evidence="2">Belongs to the G-protein coupled receptor 1 family.</text>
</comment>
<dbReference type="Proteomes" id="UP000677054">
    <property type="component" value="Unassembled WGS sequence"/>
</dbReference>
<evidence type="ECO:0000256" key="3">
    <source>
        <dbReference type="ARBA" id="ARBA00022692"/>
    </source>
</evidence>
<dbReference type="EMBL" id="LR904571">
    <property type="protein sequence ID" value="CAD7252937.1"/>
    <property type="molecule type" value="Genomic_DNA"/>
</dbReference>
<dbReference type="OrthoDB" id="2101615at2759"/>
<evidence type="ECO:0000256" key="1">
    <source>
        <dbReference type="ARBA" id="ARBA00004141"/>
    </source>
</evidence>
<evidence type="ECO:0000256" key="8">
    <source>
        <dbReference type="ARBA" id="ARBA00023224"/>
    </source>
</evidence>
<feature type="domain" description="G-protein coupled receptors family 1 profile" evidence="11">
    <location>
        <begin position="37"/>
        <end position="247"/>
    </location>
</feature>
<reference evidence="12" key="1">
    <citation type="submission" date="2020-11" db="EMBL/GenBank/DDBJ databases">
        <authorList>
            <person name="Tran Van P."/>
        </authorList>
    </citation>
    <scope>NUCLEOTIDE SEQUENCE</scope>
</reference>
<keyword evidence="3 10" id="KW-0812">Transmembrane</keyword>
<keyword evidence="5" id="KW-0297">G-protein coupled receptor</keyword>
<dbReference type="GO" id="GO:0007601">
    <property type="term" value="P:visual perception"/>
    <property type="evidence" value="ECO:0007669"/>
    <property type="project" value="UniProtKB-KW"/>
</dbReference>
<dbReference type="PRINTS" id="PR00237">
    <property type="entry name" value="GPCRRHODOPSN"/>
</dbReference>
<dbReference type="InterPro" id="IPR050125">
    <property type="entry name" value="GPCR_opsins"/>
</dbReference>
<dbReference type="EMBL" id="CAJPEV010005054">
    <property type="protein sequence ID" value="CAG0902687.1"/>
    <property type="molecule type" value="Genomic_DNA"/>
</dbReference>
<evidence type="ECO:0000256" key="2">
    <source>
        <dbReference type="ARBA" id="ARBA00010663"/>
    </source>
</evidence>
<evidence type="ECO:0000256" key="6">
    <source>
        <dbReference type="ARBA" id="ARBA00023136"/>
    </source>
</evidence>
<evidence type="ECO:0000313" key="13">
    <source>
        <dbReference type="Proteomes" id="UP000677054"/>
    </source>
</evidence>
<dbReference type="PANTHER" id="PTHR24240">
    <property type="entry name" value="OPSIN"/>
    <property type="match status" value="1"/>
</dbReference>
<keyword evidence="9" id="KW-0716">Sensory transduction</keyword>
<feature type="transmembrane region" description="Helical" evidence="10">
    <location>
        <begin position="175"/>
        <end position="201"/>
    </location>
</feature>